<evidence type="ECO:0000256" key="1">
    <source>
        <dbReference type="SAM" id="MobiDB-lite"/>
    </source>
</evidence>
<sequence>MIGRPQTPHTTLSLSRRHTTFSLLPLCGACPPALTQSIIPSLSLRLFPTPSSAPSPRSRSHHHHPQPPPPPPLPRPGPGRGAGSAAARRGALGRGGWSYLCVRVRGRRGRWCHGAPRAGHAPDAAGSRARRPGPAVIRPDSAGRLGSRRCLGVGFPAPIRRPLGGSAGRVGARRRGR</sequence>
<keyword evidence="3" id="KW-1185">Reference proteome</keyword>
<dbReference type="EMBL" id="CM029040">
    <property type="protein sequence ID" value="KAG2634658.1"/>
    <property type="molecule type" value="Genomic_DNA"/>
</dbReference>
<comment type="caution">
    <text evidence="2">The sequence shown here is derived from an EMBL/GenBank/DDBJ whole genome shotgun (WGS) entry which is preliminary data.</text>
</comment>
<feature type="region of interest" description="Disordered" evidence="1">
    <location>
        <begin position="49"/>
        <end position="90"/>
    </location>
</feature>
<evidence type="ECO:0000313" key="3">
    <source>
        <dbReference type="Proteomes" id="UP000823388"/>
    </source>
</evidence>
<reference evidence="2" key="1">
    <citation type="submission" date="2020-05" db="EMBL/GenBank/DDBJ databases">
        <title>WGS assembly of Panicum virgatum.</title>
        <authorList>
            <person name="Lovell J.T."/>
            <person name="Jenkins J."/>
            <person name="Shu S."/>
            <person name="Juenger T.E."/>
            <person name="Schmutz J."/>
        </authorList>
    </citation>
    <scope>NUCLEOTIDE SEQUENCE</scope>
    <source>
        <strain evidence="2">AP13</strain>
    </source>
</reference>
<dbReference type="Proteomes" id="UP000823388">
    <property type="component" value="Chromosome 2N"/>
</dbReference>
<evidence type="ECO:0000313" key="2">
    <source>
        <dbReference type="EMBL" id="KAG2634658.1"/>
    </source>
</evidence>
<name>A0A8T0VIP5_PANVG</name>
<feature type="compositionally biased region" description="Low complexity" evidence="1">
    <location>
        <begin position="121"/>
        <end position="135"/>
    </location>
</feature>
<protein>
    <submittedName>
        <fullName evidence="2">Uncharacterized protein</fullName>
    </submittedName>
</protein>
<gene>
    <name evidence="2" type="ORF">PVAP13_2NG175112</name>
</gene>
<dbReference type="AlphaFoldDB" id="A0A8T0VIP5"/>
<organism evidence="2 3">
    <name type="scientific">Panicum virgatum</name>
    <name type="common">Blackwell switchgrass</name>
    <dbReference type="NCBI Taxonomy" id="38727"/>
    <lineage>
        <taxon>Eukaryota</taxon>
        <taxon>Viridiplantae</taxon>
        <taxon>Streptophyta</taxon>
        <taxon>Embryophyta</taxon>
        <taxon>Tracheophyta</taxon>
        <taxon>Spermatophyta</taxon>
        <taxon>Magnoliopsida</taxon>
        <taxon>Liliopsida</taxon>
        <taxon>Poales</taxon>
        <taxon>Poaceae</taxon>
        <taxon>PACMAD clade</taxon>
        <taxon>Panicoideae</taxon>
        <taxon>Panicodae</taxon>
        <taxon>Paniceae</taxon>
        <taxon>Panicinae</taxon>
        <taxon>Panicum</taxon>
        <taxon>Panicum sect. Hiantes</taxon>
    </lineage>
</organism>
<feature type="region of interest" description="Disordered" evidence="1">
    <location>
        <begin position="113"/>
        <end position="177"/>
    </location>
</feature>
<accession>A0A8T0VIP5</accession>
<feature type="compositionally biased region" description="Pro residues" evidence="1">
    <location>
        <begin position="66"/>
        <end position="77"/>
    </location>
</feature>
<proteinExistence type="predicted"/>